<dbReference type="CDD" id="cd07067">
    <property type="entry name" value="HP_PGM_like"/>
    <property type="match status" value="1"/>
</dbReference>
<dbReference type="Pfam" id="PF00300">
    <property type="entry name" value="His_Phos_1"/>
    <property type="match status" value="1"/>
</dbReference>
<dbReference type="AlphaFoldDB" id="A0A2D2CX35"/>
<dbReference type="STRING" id="595536.GCA_000178815_04204"/>
<dbReference type="KEGG" id="mtw:CQW49_04780"/>
<dbReference type="InterPro" id="IPR029033">
    <property type="entry name" value="His_PPase_superfam"/>
</dbReference>
<dbReference type="SUPFAM" id="SSF53254">
    <property type="entry name" value="Phosphoglycerate mutase-like"/>
    <property type="match status" value="1"/>
</dbReference>
<reference evidence="2" key="1">
    <citation type="submission" date="2017-10" db="EMBL/GenBank/DDBJ databases">
        <title>Completed PacBio SMRT sequence of Methylosinus trichosporium OB3b reveals presence of a third large plasmid.</title>
        <authorList>
            <person name="Charles T.C."/>
            <person name="Lynch M.D.J."/>
            <person name="Heil J.R."/>
            <person name="Cheng J."/>
        </authorList>
    </citation>
    <scope>NUCLEOTIDE SEQUENCE [LARGE SCALE GENOMIC DNA]</scope>
    <source>
        <strain evidence="2">OB3b</strain>
    </source>
</reference>
<evidence type="ECO:0000313" key="1">
    <source>
        <dbReference type="EMBL" id="ATQ67283.1"/>
    </source>
</evidence>
<dbReference type="GO" id="GO:0005737">
    <property type="term" value="C:cytoplasm"/>
    <property type="evidence" value="ECO:0007669"/>
    <property type="project" value="TreeGrafter"/>
</dbReference>
<dbReference type="InterPro" id="IPR013078">
    <property type="entry name" value="His_Pase_superF_clade-1"/>
</dbReference>
<sequence>MRLILARHGNTFGPGDAVRWIGARSDPALVASGREQAEAVGRALAAMHVHPARIIAGPLTRTRESAALAAAGFAPASIEIEPRLIEIDYGAWEGLTSDEIRSLRGAPEVDAWERDGIWPQGAGWSPDEAQLRARLEGLLASLRAAHTDGDTIMLVSSGGVLRCFGEIYGLARRDAKMRTGSLSIVETDAQGFSIALWNARPSELASGERA</sequence>
<dbReference type="Gene3D" id="3.40.50.1240">
    <property type="entry name" value="Phosphoglycerate mutase-like"/>
    <property type="match status" value="1"/>
</dbReference>
<dbReference type="PANTHER" id="PTHR48100">
    <property type="entry name" value="BROAD-SPECIFICITY PHOSPHATASE YOR283W-RELATED"/>
    <property type="match status" value="1"/>
</dbReference>
<keyword evidence="2" id="KW-1185">Reference proteome</keyword>
<dbReference type="InterPro" id="IPR050275">
    <property type="entry name" value="PGM_Phosphatase"/>
</dbReference>
<name>A0A2D2CX35_METT3</name>
<evidence type="ECO:0000313" key="2">
    <source>
        <dbReference type="Proteomes" id="UP000230709"/>
    </source>
</evidence>
<dbReference type="RefSeq" id="WP_003610715.1">
    <property type="nucleotide sequence ID" value="NZ_ADVE02000001.1"/>
</dbReference>
<proteinExistence type="predicted"/>
<organism evidence="1 2">
    <name type="scientific">Methylosinus trichosporium (strain ATCC 35070 / NCIMB 11131 / UNIQEM 75 / OB3b)</name>
    <dbReference type="NCBI Taxonomy" id="595536"/>
    <lineage>
        <taxon>Bacteria</taxon>
        <taxon>Pseudomonadati</taxon>
        <taxon>Pseudomonadota</taxon>
        <taxon>Alphaproteobacteria</taxon>
        <taxon>Hyphomicrobiales</taxon>
        <taxon>Methylocystaceae</taxon>
        <taxon>Methylosinus</taxon>
    </lineage>
</organism>
<dbReference type="Proteomes" id="UP000230709">
    <property type="component" value="Chromosome"/>
</dbReference>
<protein>
    <submittedName>
        <fullName evidence="1">Histidine phosphatase family protein</fullName>
    </submittedName>
</protein>
<dbReference type="GO" id="GO:0016791">
    <property type="term" value="F:phosphatase activity"/>
    <property type="evidence" value="ECO:0007669"/>
    <property type="project" value="TreeGrafter"/>
</dbReference>
<dbReference type="EMBL" id="CP023737">
    <property type="protein sequence ID" value="ATQ67283.1"/>
    <property type="molecule type" value="Genomic_DNA"/>
</dbReference>
<accession>A0A2D2CX35</accession>
<dbReference type="PANTHER" id="PTHR48100:SF1">
    <property type="entry name" value="HISTIDINE PHOSPHATASE FAMILY PROTEIN-RELATED"/>
    <property type="match status" value="1"/>
</dbReference>
<gene>
    <name evidence="1" type="ORF">CQW49_04780</name>
</gene>
<dbReference type="SMART" id="SM00855">
    <property type="entry name" value="PGAM"/>
    <property type="match status" value="1"/>
</dbReference>